<feature type="domain" description="AMP-dependent synthetase/ligase" evidence="2">
    <location>
        <begin position="87"/>
        <end position="230"/>
    </location>
</feature>
<evidence type="ECO:0000256" key="1">
    <source>
        <dbReference type="SAM" id="Phobius"/>
    </source>
</evidence>
<protein>
    <recommendedName>
        <fullName evidence="6">4-coumarate--CoA ligase</fullName>
    </recommendedName>
</protein>
<evidence type="ECO:0000259" key="3">
    <source>
        <dbReference type="Pfam" id="PF13193"/>
    </source>
</evidence>
<dbReference type="EMBL" id="MAQB02000006">
    <property type="protein sequence ID" value="OFJ47548.1"/>
    <property type="molecule type" value="Genomic_DNA"/>
</dbReference>
<dbReference type="InterPro" id="IPR025110">
    <property type="entry name" value="AMP-bd_C"/>
</dbReference>
<keyword evidence="1" id="KW-0812">Transmembrane</keyword>
<evidence type="ECO:0000313" key="4">
    <source>
        <dbReference type="EMBL" id="OFJ47548.1"/>
    </source>
</evidence>
<dbReference type="Proteomes" id="UP000092634">
    <property type="component" value="Unassembled WGS sequence"/>
</dbReference>
<dbReference type="PANTHER" id="PTHR43767:SF10">
    <property type="entry name" value="SURFACTIN SYNTHASE SUBUNIT 1"/>
    <property type="match status" value="1"/>
</dbReference>
<organism evidence="4 5">
    <name type="scientific">Janthinobacterium lividum</name>
    <dbReference type="NCBI Taxonomy" id="29581"/>
    <lineage>
        <taxon>Bacteria</taxon>
        <taxon>Pseudomonadati</taxon>
        <taxon>Pseudomonadota</taxon>
        <taxon>Betaproteobacteria</taxon>
        <taxon>Burkholderiales</taxon>
        <taxon>Oxalobacteraceae</taxon>
        <taxon>Janthinobacterium</taxon>
    </lineage>
</organism>
<keyword evidence="1" id="KW-0472">Membrane</keyword>
<feature type="transmembrane region" description="Helical" evidence="1">
    <location>
        <begin position="130"/>
        <end position="150"/>
    </location>
</feature>
<dbReference type="Gene3D" id="3.30.300.30">
    <property type="match status" value="1"/>
</dbReference>
<sequence length="391" mass="42293">MHAELSMMRRGRAGLPSLPWPQSWQLEADLGVDSLERHALVTALSACLHLHQSGADQALLECVTLEQWIACARKGLDHYSAELSFKTSGSSGVPKSCPHTLDMLWQEACFFAAQFGHARRIVYAVPAHHIYGFLFSVLLPLALAPARAALVDARNMLPMQLIAQAADGDVIIGYPELWAAVARQAPSWPAGVTGVTSTAPCPRDVALQLTASGLLLAEIYGSSESAGVGWRSDARQPYVLLPYWRRGEAGDTLLRQASNGSELRCDCQDQIDWHGEHSFVPVGRHDQAVQVGGTNVYPAQVAQVLKRHPGVSEAHVRLMRADEGQRLKAFVVAAHLGGAECLPDQLAAWVRQRLPPAARPVSFTIGAALPMNRQGKLIDWIISDGPGVGEP</sequence>
<dbReference type="PANTHER" id="PTHR43767">
    <property type="entry name" value="LONG-CHAIN-FATTY-ACID--COA LIGASE"/>
    <property type="match status" value="1"/>
</dbReference>
<dbReference type="Pfam" id="PF00501">
    <property type="entry name" value="AMP-binding"/>
    <property type="match status" value="1"/>
</dbReference>
<dbReference type="SUPFAM" id="SSF56801">
    <property type="entry name" value="Acetyl-CoA synthetase-like"/>
    <property type="match status" value="1"/>
</dbReference>
<gene>
    <name evidence="4" type="ORF">BA896_016910</name>
</gene>
<evidence type="ECO:0008006" key="6">
    <source>
        <dbReference type="Google" id="ProtNLM"/>
    </source>
</evidence>
<keyword evidence="1" id="KW-1133">Transmembrane helix</keyword>
<dbReference type="Gene3D" id="3.40.50.12780">
    <property type="entry name" value="N-terminal domain of ligase-like"/>
    <property type="match status" value="1"/>
</dbReference>
<feature type="domain" description="AMP-binding enzyme C-terminal" evidence="3">
    <location>
        <begin position="301"/>
        <end position="376"/>
    </location>
</feature>
<evidence type="ECO:0000313" key="5">
    <source>
        <dbReference type="Proteomes" id="UP000092634"/>
    </source>
</evidence>
<reference evidence="4 5" key="1">
    <citation type="submission" date="2016-10" db="EMBL/GenBank/DDBJ databases">
        <title>Updated version of Genome Assembly of Janthinobacterium lividum ERGS5:01.</title>
        <authorList>
            <person name="Kumar R."/>
            <person name="Acharya V."/>
            <person name="Singh D."/>
        </authorList>
    </citation>
    <scope>NUCLEOTIDE SEQUENCE [LARGE SCALE GENOMIC DNA]</scope>
    <source>
        <strain evidence="4 5">ERGS5:01</strain>
    </source>
</reference>
<dbReference type="InterPro" id="IPR050237">
    <property type="entry name" value="ATP-dep_AMP-bd_enzyme"/>
</dbReference>
<accession>A0A1E8PML7</accession>
<evidence type="ECO:0000259" key="2">
    <source>
        <dbReference type="Pfam" id="PF00501"/>
    </source>
</evidence>
<dbReference type="InterPro" id="IPR000873">
    <property type="entry name" value="AMP-dep_synth/lig_dom"/>
</dbReference>
<dbReference type="GO" id="GO:0016877">
    <property type="term" value="F:ligase activity, forming carbon-sulfur bonds"/>
    <property type="evidence" value="ECO:0007669"/>
    <property type="project" value="UniProtKB-ARBA"/>
</dbReference>
<dbReference type="InterPro" id="IPR045851">
    <property type="entry name" value="AMP-bd_C_sf"/>
</dbReference>
<dbReference type="AlphaFoldDB" id="A0A1E8PML7"/>
<proteinExistence type="predicted"/>
<name>A0A1E8PML7_9BURK</name>
<comment type="caution">
    <text evidence="4">The sequence shown here is derived from an EMBL/GenBank/DDBJ whole genome shotgun (WGS) entry which is preliminary data.</text>
</comment>
<dbReference type="InterPro" id="IPR042099">
    <property type="entry name" value="ANL_N_sf"/>
</dbReference>
<dbReference type="Pfam" id="PF13193">
    <property type="entry name" value="AMP-binding_C"/>
    <property type="match status" value="1"/>
</dbReference>